<dbReference type="EMBL" id="FWFO01000001">
    <property type="protein sequence ID" value="SLN19725.1"/>
    <property type="molecule type" value="Genomic_DNA"/>
</dbReference>
<accession>A0A1Y5RKN6</accession>
<evidence type="ECO:0000313" key="1">
    <source>
        <dbReference type="EMBL" id="SLN19725.1"/>
    </source>
</evidence>
<organism evidence="1 2">
    <name type="scientific">Falsiruegeria litorea R37</name>
    <dbReference type="NCBI Taxonomy" id="1200284"/>
    <lineage>
        <taxon>Bacteria</taxon>
        <taxon>Pseudomonadati</taxon>
        <taxon>Pseudomonadota</taxon>
        <taxon>Alphaproteobacteria</taxon>
        <taxon>Rhodobacterales</taxon>
        <taxon>Roseobacteraceae</taxon>
        <taxon>Falsiruegeria</taxon>
    </lineage>
</organism>
<evidence type="ECO:0000313" key="2">
    <source>
        <dbReference type="Proteomes" id="UP000193077"/>
    </source>
</evidence>
<name>A0A1Y5RKN6_9RHOB</name>
<dbReference type="Proteomes" id="UP000193077">
    <property type="component" value="Unassembled WGS sequence"/>
</dbReference>
<keyword evidence="2" id="KW-1185">Reference proteome</keyword>
<dbReference type="OrthoDB" id="6932986at2"/>
<dbReference type="AlphaFoldDB" id="A0A1Y5RKN6"/>
<protein>
    <recommendedName>
        <fullName evidence="3">DUF4440 domain-containing protein</fullName>
    </recommendedName>
</protein>
<proteinExistence type="predicted"/>
<gene>
    <name evidence="1" type="ORF">TRL7639_00456</name>
</gene>
<dbReference type="RefSeq" id="WP_085794177.1">
    <property type="nucleotide sequence ID" value="NZ_FWFO01000001.1"/>
</dbReference>
<reference evidence="1 2" key="1">
    <citation type="submission" date="2017-03" db="EMBL/GenBank/DDBJ databases">
        <authorList>
            <person name="Afonso C.L."/>
            <person name="Miller P.J."/>
            <person name="Scott M.A."/>
            <person name="Spackman E."/>
            <person name="Goraichik I."/>
            <person name="Dimitrov K.M."/>
            <person name="Suarez D.L."/>
            <person name="Swayne D.E."/>
        </authorList>
    </citation>
    <scope>NUCLEOTIDE SEQUENCE [LARGE SCALE GENOMIC DNA]</scope>
    <source>
        <strain evidence="1 2">CECT 7639</strain>
    </source>
</reference>
<sequence>MSNSAIQAALNTMQAHVEALNARDPQAIAKTLHFPHYRLSGTEVKVWETPDSYMDDFHRRAGDDWGHTEWGHLRPVQVSADKVHLDVEVKRFNTAGDPLVSFISLWAITQVDGIWAAKLRSSFAKDLS</sequence>
<evidence type="ECO:0008006" key="3">
    <source>
        <dbReference type="Google" id="ProtNLM"/>
    </source>
</evidence>